<name>A0A9X8EFS7_APHAT</name>
<reference evidence="2 3" key="1">
    <citation type="journal article" date="2018" name="J. Invertebr. Pathol.">
        <title>New genotyping method for the causative agent of crayfish plague (Aphanomyces astaci) based on whole genome data.</title>
        <authorList>
            <person name="Minardi D."/>
            <person name="Studholme D.J."/>
            <person name="van der Giezen M."/>
            <person name="Pretto T."/>
            <person name="Oidtmann B."/>
        </authorList>
    </citation>
    <scope>NUCLEOTIDE SEQUENCE [LARGE SCALE GENOMIC DNA]</scope>
    <source>
        <strain evidence="2 3">KB13</strain>
    </source>
</reference>
<evidence type="ECO:0000313" key="2">
    <source>
        <dbReference type="EMBL" id="RLO13741.1"/>
    </source>
</evidence>
<dbReference type="AlphaFoldDB" id="A0A9X8EFS7"/>
<dbReference type="PROSITE" id="PS50190">
    <property type="entry name" value="SEC7"/>
    <property type="match status" value="1"/>
</dbReference>
<dbReference type="Gene3D" id="1.10.1000.11">
    <property type="entry name" value="Arf Nucleotide-binding Site Opener,domain 2"/>
    <property type="match status" value="1"/>
</dbReference>
<dbReference type="SUPFAM" id="SSF48425">
    <property type="entry name" value="Sec7 domain"/>
    <property type="match status" value="1"/>
</dbReference>
<feature type="domain" description="SEC7" evidence="1">
    <location>
        <begin position="5"/>
        <end position="102"/>
    </location>
</feature>
<protein>
    <recommendedName>
        <fullName evidence="1">SEC7 domain-containing protein</fullName>
    </recommendedName>
</protein>
<dbReference type="InterPro" id="IPR023394">
    <property type="entry name" value="Sec7_C_sf"/>
</dbReference>
<evidence type="ECO:0000259" key="1">
    <source>
        <dbReference type="PROSITE" id="PS50190"/>
    </source>
</evidence>
<evidence type="ECO:0000313" key="3">
    <source>
        <dbReference type="Proteomes" id="UP000275652"/>
    </source>
</evidence>
<dbReference type="Pfam" id="PF01369">
    <property type="entry name" value="Sec7"/>
    <property type="match status" value="1"/>
</dbReference>
<dbReference type="InterPro" id="IPR000904">
    <property type="entry name" value="Sec7_dom"/>
</dbReference>
<organism evidence="2 3">
    <name type="scientific">Aphanomyces astaci</name>
    <name type="common">Crayfish plague agent</name>
    <dbReference type="NCBI Taxonomy" id="112090"/>
    <lineage>
        <taxon>Eukaryota</taxon>
        <taxon>Sar</taxon>
        <taxon>Stramenopiles</taxon>
        <taxon>Oomycota</taxon>
        <taxon>Saprolegniomycetes</taxon>
        <taxon>Saprolegniales</taxon>
        <taxon>Verrucalvaceae</taxon>
        <taxon>Aphanomyces</taxon>
    </lineage>
</organism>
<dbReference type="GO" id="GO:0005085">
    <property type="term" value="F:guanyl-nucleotide exchange factor activity"/>
    <property type="evidence" value="ECO:0007669"/>
    <property type="project" value="InterPro"/>
</dbReference>
<dbReference type="Proteomes" id="UP000275652">
    <property type="component" value="Unassembled WGS sequence"/>
</dbReference>
<dbReference type="EMBL" id="QUTI01003166">
    <property type="protein sequence ID" value="RLO13741.1"/>
    <property type="molecule type" value="Genomic_DNA"/>
</dbReference>
<dbReference type="PANTHER" id="PTHR10663">
    <property type="entry name" value="GUANYL-NUCLEOTIDE EXCHANGE FACTOR"/>
    <property type="match status" value="1"/>
</dbReference>
<accession>A0A9X8EFS7</accession>
<gene>
    <name evidence="2" type="ORF">DYB28_013467</name>
</gene>
<sequence>MCAVDGIRFCTDHLVVDKSPQGVASFLFEHNGKLDKAEIGAYLGRPPWFQHGFCVEVLSAFAELLDFTDLVVDEAIRKFLAYFRLPGEAQQIGRVLDAFAFR</sequence>
<dbReference type="Gene3D" id="1.10.220.20">
    <property type="match status" value="1"/>
</dbReference>
<comment type="caution">
    <text evidence="2">The sequence shown here is derived from an EMBL/GenBank/DDBJ whole genome shotgun (WGS) entry which is preliminary data.</text>
</comment>
<dbReference type="InterPro" id="IPR035999">
    <property type="entry name" value="Sec7_dom_sf"/>
</dbReference>
<dbReference type="GO" id="GO:0032012">
    <property type="term" value="P:regulation of ARF protein signal transduction"/>
    <property type="evidence" value="ECO:0007669"/>
    <property type="project" value="InterPro"/>
</dbReference>
<proteinExistence type="predicted"/>